<reference evidence="1 2" key="1">
    <citation type="submission" date="2020-08" db="EMBL/GenBank/DDBJ databases">
        <title>Genomic Encyclopedia of Type Strains, Phase IV (KMG-IV): sequencing the most valuable type-strain genomes for metagenomic binning, comparative biology and taxonomic classification.</title>
        <authorList>
            <person name="Goeker M."/>
        </authorList>
    </citation>
    <scope>NUCLEOTIDE SEQUENCE [LARGE SCALE GENOMIC DNA]</scope>
    <source>
        <strain evidence="1 2">DSM 105137</strain>
    </source>
</reference>
<organism evidence="1 2">
    <name type="scientific">Neolewinella aquimaris</name>
    <dbReference type="NCBI Taxonomy" id="1835722"/>
    <lineage>
        <taxon>Bacteria</taxon>
        <taxon>Pseudomonadati</taxon>
        <taxon>Bacteroidota</taxon>
        <taxon>Saprospiria</taxon>
        <taxon>Saprospirales</taxon>
        <taxon>Lewinellaceae</taxon>
        <taxon>Neolewinella</taxon>
    </lineage>
</organism>
<evidence type="ECO:0000313" key="1">
    <source>
        <dbReference type="EMBL" id="MBB4081157.1"/>
    </source>
</evidence>
<dbReference type="EMBL" id="JACIFF010000022">
    <property type="protein sequence ID" value="MBB4081157.1"/>
    <property type="molecule type" value="Genomic_DNA"/>
</dbReference>
<keyword evidence="2" id="KW-1185">Reference proteome</keyword>
<dbReference type="InterPro" id="IPR011856">
    <property type="entry name" value="tRNA_endonuc-like_dom_sf"/>
</dbReference>
<evidence type="ECO:0000313" key="2">
    <source>
        <dbReference type="Proteomes" id="UP000576209"/>
    </source>
</evidence>
<dbReference type="Gene3D" id="3.40.1350.10">
    <property type="match status" value="1"/>
</dbReference>
<sequence length="612" mass="69954">MRVSDILNQVNTFEKNNFLRVVDQIISEKPTNYKKIETILSQIDGQIKNADNLSVESVFGLVSNEYEKCIRSDFQTTTNQLDILVDILIRDGNSLMSREWLLKLYDKEVKSIKAKVKDLKALLASGDDDRVRDYNIYRSCVEIAYLNDEANNRDKKVTKDEQSILNVLIEGLDLSHEEVKLINYSVISIAKLEIDELISLLVKSGVIFYSKKTHQIFVPDEIVGILRKIRGKEVPDKIYNRVLKALKPSQVNLVARKHNIEFKLSQEEKAKHIIAEGIQFSKLLLTGIHKPGTKKTEKKKAVVDLIEKQLKVSDRIGGASLEDKVGNFIIYLNEKDREENISISIHGYDKLLQDAKSSIKDFASTIRAEFEIQDSVPLDAESLLSHNLKPLDILYSLNDESIKLFCEQKNISTRGDEIKNILENYRDVKNLYLENYIHISNRDVNSLRSNNIGIKESELGMQYEALTKHIFEDLKLHVDETLKKKLNTAKDQIDILINLGNEEIIVVECKTKKDKKFSTYSSASRQIKAYKSLAENAKYKVVKTFIVAPTFTDDFINECGLDYDLNLSLITSEALIEIHKAFQVSALDEFPYKILLRDVLIDSSRVVKAISK</sequence>
<accession>A0A840ECE8</accession>
<comment type="caution">
    <text evidence="1">The sequence shown here is derived from an EMBL/GenBank/DDBJ whole genome shotgun (WGS) entry which is preliminary data.</text>
</comment>
<dbReference type="Proteomes" id="UP000576209">
    <property type="component" value="Unassembled WGS sequence"/>
</dbReference>
<gene>
    <name evidence="1" type="ORF">GGR28_003805</name>
</gene>
<dbReference type="AlphaFoldDB" id="A0A840ECE8"/>
<name>A0A840ECE8_9BACT</name>
<dbReference type="GO" id="GO:0003676">
    <property type="term" value="F:nucleic acid binding"/>
    <property type="evidence" value="ECO:0007669"/>
    <property type="project" value="InterPro"/>
</dbReference>
<proteinExistence type="predicted"/>
<dbReference type="RefSeq" id="WP_183497382.1">
    <property type="nucleotide sequence ID" value="NZ_JACIFF010000022.1"/>
</dbReference>
<protein>
    <submittedName>
        <fullName evidence="1">Uncharacterized protein</fullName>
    </submittedName>
</protein>